<dbReference type="EMBL" id="ATJV01000125">
    <property type="protein sequence ID" value="EPZ13704.1"/>
    <property type="molecule type" value="Genomic_DNA"/>
</dbReference>
<dbReference type="OrthoDB" id="9793412at2"/>
<sequence>MLDVLMPQDCLVCGELAAEHALCAPCLAELPRRPLAACAVCALPSLNGGPCGQCLRQPPAYDATRAVFDYAFPVDQLVQSLKYGCQLTVARFFAREVCALAESLRVEVDLIVPMPLHARRLAERGFNQAVEIARVLSHSNRVSMELAGVRKVRDTPAQASLGREDRIVNQHGALACDLALEGRHVLVVDDVMTTGASLNELARCLKRQGASRVTNLVVARTPTPA</sequence>
<dbReference type="PANTHER" id="PTHR47505:SF1">
    <property type="entry name" value="DNA UTILIZATION PROTEIN YHGH"/>
    <property type="match status" value="1"/>
</dbReference>
<dbReference type="Proteomes" id="UP000015455">
    <property type="component" value="Unassembled WGS sequence"/>
</dbReference>
<dbReference type="PATRIC" id="fig|1348657.5.peg.3719"/>
<dbReference type="PANTHER" id="PTHR47505">
    <property type="entry name" value="DNA UTILIZATION PROTEIN YHGH"/>
    <property type="match status" value="1"/>
</dbReference>
<keyword evidence="5" id="KW-1185">Reference proteome</keyword>
<protein>
    <recommendedName>
        <fullName evidence="6">Phosphoribosyltransferase domain-containing protein</fullName>
    </recommendedName>
</protein>
<evidence type="ECO:0008006" key="6">
    <source>
        <dbReference type="Google" id="ProtNLM"/>
    </source>
</evidence>
<dbReference type="InterPro" id="IPR000836">
    <property type="entry name" value="PRTase_dom"/>
</dbReference>
<comment type="caution">
    <text evidence="4">The sequence shown here is derived from an EMBL/GenBank/DDBJ whole genome shotgun (WGS) entry which is preliminary data.</text>
</comment>
<dbReference type="InterPro" id="IPR051910">
    <property type="entry name" value="ComF/GntX_DNA_util-trans"/>
</dbReference>
<reference evidence="4 5" key="1">
    <citation type="submission" date="2013-06" db="EMBL/GenBank/DDBJ databases">
        <title>Draft genome sequence of Thauera terpenica.</title>
        <authorList>
            <person name="Liu B."/>
            <person name="Frostegard A.H."/>
            <person name="Shapleigh J.P."/>
        </authorList>
    </citation>
    <scope>NUCLEOTIDE SEQUENCE [LARGE SCALE GENOMIC DNA]</scope>
    <source>
        <strain evidence="4 5">58Eu</strain>
    </source>
</reference>
<proteinExistence type="inferred from homology"/>
<dbReference type="eggNOG" id="COG1040">
    <property type="taxonomic scope" value="Bacteria"/>
</dbReference>
<accession>T0ALI0</accession>
<dbReference type="InterPro" id="IPR044005">
    <property type="entry name" value="DZR_2"/>
</dbReference>
<comment type="similarity">
    <text evidence="1">Belongs to the ComF/GntX family.</text>
</comment>
<evidence type="ECO:0000256" key="1">
    <source>
        <dbReference type="ARBA" id="ARBA00008007"/>
    </source>
</evidence>
<organism evidence="4 5">
    <name type="scientific">Thauera terpenica 58Eu</name>
    <dbReference type="NCBI Taxonomy" id="1348657"/>
    <lineage>
        <taxon>Bacteria</taxon>
        <taxon>Pseudomonadati</taxon>
        <taxon>Pseudomonadota</taxon>
        <taxon>Betaproteobacteria</taxon>
        <taxon>Rhodocyclales</taxon>
        <taxon>Zoogloeaceae</taxon>
        <taxon>Thauera</taxon>
    </lineage>
</organism>
<dbReference type="CDD" id="cd06223">
    <property type="entry name" value="PRTases_typeI"/>
    <property type="match status" value="1"/>
</dbReference>
<dbReference type="STRING" id="1348657.M622_08380"/>
<dbReference type="Pfam" id="PF18912">
    <property type="entry name" value="DZR_2"/>
    <property type="match status" value="1"/>
</dbReference>
<feature type="domain" description="Phosphoribosyltransferase" evidence="2">
    <location>
        <begin position="122"/>
        <end position="221"/>
    </location>
</feature>
<dbReference type="RefSeq" id="WP_021251100.1">
    <property type="nucleotide sequence ID" value="NZ_ATJV01000125.1"/>
</dbReference>
<evidence type="ECO:0000313" key="4">
    <source>
        <dbReference type="EMBL" id="EPZ13704.1"/>
    </source>
</evidence>
<dbReference type="Gene3D" id="3.40.50.2020">
    <property type="match status" value="1"/>
</dbReference>
<evidence type="ECO:0000259" key="3">
    <source>
        <dbReference type="Pfam" id="PF18912"/>
    </source>
</evidence>
<dbReference type="Pfam" id="PF00156">
    <property type="entry name" value="Pribosyltran"/>
    <property type="match status" value="1"/>
</dbReference>
<evidence type="ECO:0000313" key="5">
    <source>
        <dbReference type="Proteomes" id="UP000015455"/>
    </source>
</evidence>
<name>T0ALI0_9RHOO</name>
<dbReference type="SUPFAM" id="SSF53271">
    <property type="entry name" value="PRTase-like"/>
    <property type="match status" value="1"/>
</dbReference>
<evidence type="ECO:0000259" key="2">
    <source>
        <dbReference type="Pfam" id="PF00156"/>
    </source>
</evidence>
<dbReference type="InterPro" id="IPR029057">
    <property type="entry name" value="PRTase-like"/>
</dbReference>
<feature type="domain" description="Double zinc ribbon" evidence="3">
    <location>
        <begin position="1"/>
        <end position="55"/>
    </location>
</feature>
<dbReference type="AlphaFoldDB" id="T0ALI0"/>
<gene>
    <name evidence="4" type="ORF">M622_08380</name>
</gene>